<dbReference type="Proteomes" id="UP000234331">
    <property type="component" value="Unassembled WGS sequence"/>
</dbReference>
<dbReference type="AlphaFoldDB" id="A0A2I2KQC6"/>
<feature type="domain" description="HTH marR-type" evidence="4">
    <location>
        <begin position="7"/>
        <end position="138"/>
    </location>
</feature>
<dbReference type="InterPro" id="IPR000835">
    <property type="entry name" value="HTH_MarR-typ"/>
</dbReference>
<dbReference type="RefSeq" id="WP_243407462.1">
    <property type="nucleotide sequence ID" value="NZ_FZMO01000119.1"/>
</dbReference>
<dbReference type="GO" id="GO:0003677">
    <property type="term" value="F:DNA binding"/>
    <property type="evidence" value="ECO:0007669"/>
    <property type="project" value="UniProtKB-KW"/>
</dbReference>
<evidence type="ECO:0000256" key="1">
    <source>
        <dbReference type="ARBA" id="ARBA00023015"/>
    </source>
</evidence>
<organism evidence="5 6">
    <name type="scientific">Frankia canadensis</name>
    <dbReference type="NCBI Taxonomy" id="1836972"/>
    <lineage>
        <taxon>Bacteria</taxon>
        <taxon>Bacillati</taxon>
        <taxon>Actinomycetota</taxon>
        <taxon>Actinomycetes</taxon>
        <taxon>Frankiales</taxon>
        <taxon>Frankiaceae</taxon>
        <taxon>Frankia</taxon>
    </lineage>
</organism>
<dbReference type="SMART" id="SM00347">
    <property type="entry name" value="HTH_MARR"/>
    <property type="match status" value="1"/>
</dbReference>
<dbReference type="GO" id="GO:0006950">
    <property type="term" value="P:response to stress"/>
    <property type="evidence" value="ECO:0007669"/>
    <property type="project" value="TreeGrafter"/>
</dbReference>
<reference evidence="5 6" key="1">
    <citation type="submission" date="2017-06" db="EMBL/GenBank/DDBJ databases">
        <authorList>
            <person name="Kim H.J."/>
            <person name="Triplett B.A."/>
        </authorList>
    </citation>
    <scope>NUCLEOTIDE SEQUENCE [LARGE SCALE GENOMIC DNA]</scope>
    <source>
        <strain evidence="5">FRACA_ARgP5</strain>
    </source>
</reference>
<dbReference type="PROSITE" id="PS50995">
    <property type="entry name" value="HTH_MARR_2"/>
    <property type="match status" value="1"/>
</dbReference>
<keyword evidence="1" id="KW-0805">Transcription regulation</keyword>
<dbReference type="InterPro" id="IPR036390">
    <property type="entry name" value="WH_DNA-bd_sf"/>
</dbReference>
<dbReference type="InterPro" id="IPR036388">
    <property type="entry name" value="WH-like_DNA-bd_sf"/>
</dbReference>
<evidence type="ECO:0000259" key="4">
    <source>
        <dbReference type="PROSITE" id="PS50995"/>
    </source>
</evidence>
<name>A0A2I2KQC6_9ACTN</name>
<evidence type="ECO:0000256" key="2">
    <source>
        <dbReference type="ARBA" id="ARBA00023125"/>
    </source>
</evidence>
<dbReference type="SUPFAM" id="SSF46785">
    <property type="entry name" value="Winged helix' DNA-binding domain"/>
    <property type="match status" value="1"/>
</dbReference>
<dbReference type="InterPro" id="IPR039422">
    <property type="entry name" value="MarR/SlyA-like"/>
</dbReference>
<dbReference type="PANTHER" id="PTHR33164">
    <property type="entry name" value="TRANSCRIPTIONAL REGULATOR, MARR FAMILY"/>
    <property type="match status" value="1"/>
</dbReference>
<dbReference type="PRINTS" id="PR00598">
    <property type="entry name" value="HTHMARR"/>
</dbReference>
<proteinExistence type="predicted"/>
<keyword evidence="3" id="KW-0804">Transcription</keyword>
<evidence type="ECO:0000313" key="6">
    <source>
        <dbReference type="Proteomes" id="UP000234331"/>
    </source>
</evidence>
<dbReference type="Gene3D" id="1.10.10.10">
    <property type="entry name" value="Winged helix-like DNA-binding domain superfamily/Winged helix DNA-binding domain"/>
    <property type="match status" value="1"/>
</dbReference>
<accession>A0A2I2KQC6</accession>
<dbReference type="EMBL" id="FZMO01000119">
    <property type="protein sequence ID" value="SNQ47872.1"/>
    <property type="molecule type" value="Genomic_DNA"/>
</dbReference>
<evidence type="ECO:0000313" key="5">
    <source>
        <dbReference type="EMBL" id="SNQ47872.1"/>
    </source>
</evidence>
<dbReference type="GO" id="GO:0003700">
    <property type="term" value="F:DNA-binding transcription factor activity"/>
    <property type="evidence" value="ECO:0007669"/>
    <property type="project" value="InterPro"/>
</dbReference>
<keyword evidence="2" id="KW-0238">DNA-binding</keyword>
<protein>
    <submittedName>
        <fullName evidence="5">Transcriptional regulator, MarR family</fullName>
    </submittedName>
</protein>
<dbReference type="InterPro" id="IPR023187">
    <property type="entry name" value="Tscrpt_reg_MarR-type_CS"/>
</dbReference>
<gene>
    <name evidence="5" type="ORF">FRACA_2050010</name>
</gene>
<evidence type="ECO:0000256" key="3">
    <source>
        <dbReference type="ARBA" id="ARBA00023163"/>
    </source>
</evidence>
<sequence>MEPTGQPDDLARTLLDVHRQMRVVLASVARQEGLTVAQIELLCALGDRRPALGELAELLGCDKTNITGMADRLARRGLVARRTDPDDRRVTRLHLTDDGRLFGRRLRAAVTTAVDERWSSLTAAQRSALVRLTATGTT</sequence>
<dbReference type="PANTHER" id="PTHR33164:SF99">
    <property type="entry name" value="MARR FAMILY REGULATORY PROTEIN"/>
    <property type="match status" value="1"/>
</dbReference>
<dbReference type="Pfam" id="PF01047">
    <property type="entry name" value="MarR"/>
    <property type="match status" value="1"/>
</dbReference>
<dbReference type="PROSITE" id="PS01117">
    <property type="entry name" value="HTH_MARR_1"/>
    <property type="match status" value="1"/>
</dbReference>
<keyword evidence="6" id="KW-1185">Reference proteome</keyword>